<dbReference type="InterPro" id="IPR020568">
    <property type="entry name" value="Ribosomal_Su5_D2-typ_SF"/>
</dbReference>
<keyword evidence="8" id="KW-0443">Lipid metabolism</keyword>
<dbReference type="GO" id="GO:0019287">
    <property type="term" value="P:isopentenyl diphosphate biosynthetic process, mevalonate pathway"/>
    <property type="evidence" value="ECO:0007669"/>
    <property type="project" value="UniProtKB-UniPathway"/>
</dbReference>
<keyword evidence="1" id="KW-0963">Cytoplasm</keyword>
<dbReference type="AlphaFoldDB" id="A0A370GNT8"/>
<evidence type="ECO:0000259" key="11">
    <source>
        <dbReference type="Pfam" id="PF08544"/>
    </source>
</evidence>
<dbReference type="InterPro" id="IPR006204">
    <property type="entry name" value="GHMP_kinase_N_dom"/>
</dbReference>
<keyword evidence="6" id="KW-0067">ATP-binding</keyword>
<dbReference type="RefSeq" id="WP_114834047.1">
    <property type="nucleotide sequence ID" value="NZ_LR699114.1"/>
</dbReference>
<dbReference type="NCBIfam" id="TIGR00549">
    <property type="entry name" value="mevalon_kin"/>
    <property type="match status" value="1"/>
</dbReference>
<evidence type="ECO:0000256" key="5">
    <source>
        <dbReference type="ARBA" id="ARBA00022777"/>
    </source>
</evidence>
<dbReference type="UniPathway" id="UPA00057">
    <property type="reaction ID" value="UER00098"/>
</dbReference>
<feature type="domain" description="GHMP kinase C-terminal" evidence="11">
    <location>
        <begin position="220"/>
        <end position="282"/>
    </location>
</feature>
<sequence>MQLKASAPGSLILLGEYAVLHGKHALVCAVNKYITVTLTPSLDKRIEIESSLHGRYETDLTSISIEKPFHFVLGALQHYQPKLKTGCHIAIESEFSDKVGLGSSAAVTVATLAALVTWLNIRVSPLDLVRQGRNVVRHVQGVGSGADIAASVYGGLVGYQPQPLLVEKFAATYPLSALYAGFKTPTVEAIKRVQQQFSAHPDLFRHISNSIGQCAFSGMHAARKAEWSKLGEIMNIQQGMMEALGVSLPILRDMVEELRKQPGMLGAKISGSGLGDCVVGLGGPLPDQYVYKGEHTGIQPVSAQMSQQGVRCEKI</sequence>
<keyword evidence="4" id="KW-0547">Nucleotide-binding</keyword>
<evidence type="ECO:0000256" key="2">
    <source>
        <dbReference type="ARBA" id="ARBA00022516"/>
    </source>
</evidence>
<dbReference type="PANTHER" id="PTHR43290:SF2">
    <property type="entry name" value="MEVALONATE KINASE"/>
    <property type="match status" value="1"/>
</dbReference>
<keyword evidence="3" id="KW-0808">Transferase</keyword>
<proteinExistence type="predicted"/>
<accession>A0A370GNT8</accession>
<dbReference type="PRINTS" id="PR00959">
    <property type="entry name" value="MEVGALKINASE"/>
</dbReference>
<evidence type="ECO:0000313" key="13">
    <source>
        <dbReference type="Proteomes" id="UP000254720"/>
    </source>
</evidence>
<dbReference type="Gene3D" id="3.30.70.890">
    <property type="entry name" value="GHMP kinase, C-terminal domain"/>
    <property type="match status" value="1"/>
</dbReference>
<keyword evidence="2" id="KW-0444">Lipid biosynthesis</keyword>
<dbReference type="Pfam" id="PF08544">
    <property type="entry name" value="GHMP_kinases_C"/>
    <property type="match status" value="1"/>
</dbReference>
<dbReference type="Gene3D" id="3.30.230.10">
    <property type="match status" value="1"/>
</dbReference>
<reference evidence="12 13" key="1">
    <citation type="submission" date="2018-07" db="EMBL/GenBank/DDBJ databases">
        <title>Genomic Encyclopedia of Type Strains, Phase IV (KMG-IV): sequencing the most valuable type-strain genomes for metagenomic binning, comparative biology and taxonomic classification.</title>
        <authorList>
            <person name="Goeker M."/>
        </authorList>
    </citation>
    <scope>NUCLEOTIDE SEQUENCE [LARGE SCALE GENOMIC DNA]</scope>
    <source>
        <strain evidence="12 13">DSM 16500</strain>
    </source>
</reference>
<dbReference type="GO" id="GO:0005737">
    <property type="term" value="C:cytoplasm"/>
    <property type="evidence" value="ECO:0007669"/>
    <property type="project" value="InterPro"/>
</dbReference>
<dbReference type="InterPro" id="IPR014721">
    <property type="entry name" value="Ribsml_uS5_D2-typ_fold_subgr"/>
</dbReference>
<comment type="caution">
    <text evidence="12">The sequence shown here is derived from an EMBL/GenBank/DDBJ whole genome shotgun (WGS) entry which is preliminary data.</text>
</comment>
<dbReference type="InterPro" id="IPR006205">
    <property type="entry name" value="Mev_gal_kin"/>
</dbReference>
<dbReference type="Pfam" id="PF00288">
    <property type="entry name" value="GHMP_kinases_N"/>
    <property type="match status" value="1"/>
</dbReference>
<dbReference type="InterPro" id="IPR013750">
    <property type="entry name" value="GHMP_kinase_C_dom"/>
</dbReference>
<dbReference type="OrthoDB" id="6085637at2"/>
<evidence type="ECO:0000256" key="7">
    <source>
        <dbReference type="ARBA" id="ARBA00022842"/>
    </source>
</evidence>
<evidence type="ECO:0000256" key="4">
    <source>
        <dbReference type="ARBA" id="ARBA00022741"/>
    </source>
</evidence>
<evidence type="ECO:0000256" key="1">
    <source>
        <dbReference type="ARBA" id="ARBA00022490"/>
    </source>
</evidence>
<feature type="domain" description="GHMP kinase N-terminal" evidence="10">
    <location>
        <begin position="71"/>
        <end position="155"/>
    </location>
</feature>
<evidence type="ECO:0000313" key="12">
    <source>
        <dbReference type="EMBL" id="RDI45181.1"/>
    </source>
</evidence>
<gene>
    <name evidence="12" type="ORF">C8D86_10760</name>
</gene>
<keyword evidence="7" id="KW-0460">Magnesium</keyword>
<evidence type="ECO:0000256" key="8">
    <source>
        <dbReference type="ARBA" id="ARBA00023098"/>
    </source>
</evidence>
<dbReference type="InterPro" id="IPR036554">
    <property type="entry name" value="GHMP_kinase_C_sf"/>
</dbReference>
<evidence type="ECO:0000256" key="6">
    <source>
        <dbReference type="ARBA" id="ARBA00022840"/>
    </source>
</evidence>
<dbReference type="Proteomes" id="UP000254720">
    <property type="component" value="Unassembled WGS sequence"/>
</dbReference>
<dbReference type="SUPFAM" id="SSF54211">
    <property type="entry name" value="Ribosomal protein S5 domain 2-like"/>
    <property type="match status" value="1"/>
</dbReference>
<keyword evidence="13" id="KW-1185">Reference proteome</keyword>
<comment type="pathway">
    <text evidence="9">Isoprenoid biosynthesis; isopentenyl diphosphate biosynthesis via mevalonate pathway; isopentenyl diphosphate from (R)-mevalonate: step 1/3.</text>
</comment>
<dbReference type="EMBL" id="QQAX01000007">
    <property type="protein sequence ID" value="RDI45181.1"/>
    <property type="molecule type" value="Genomic_DNA"/>
</dbReference>
<dbReference type="SUPFAM" id="SSF55060">
    <property type="entry name" value="GHMP Kinase, C-terminal domain"/>
    <property type="match status" value="1"/>
</dbReference>
<dbReference type="PANTHER" id="PTHR43290">
    <property type="entry name" value="MEVALONATE KINASE"/>
    <property type="match status" value="1"/>
</dbReference>
<evidence type="ECO:0000259" key="10">
    <source>
        <dbReference type="Pfam" id="PF00288"/>
    </source>
</evidence>
<protein>
    <submittedName>
        <fullName evidence="12">Mevalonate kinase</fullName>
    </submittedName>
</protein>
<keyword evidence="5 12" id="KW-0418">Kinase</keyword>
<dbReference type="GO" id="GO:0005524">
    <property type="term" value="F:ATP binding"/>
    <property type="evidence" value="ECO:0007669"/>
    <property type="project" value="UniProtKB-KW"/>
</dbReference>
<evidence type="ECO:0000256" key="3">
    <source>
        <dbReference type="ARBA" id="ARBA00022679"/>
    </source>
</evidence>
<dbReference type="GO" id="GO:0004496">
    <property type="term" value="F:mevalonate kinase activity"/>
    <property type="evidence" value="ECO:0007669"/>
    <property type="project" value="InterPro"/>
</dbReference>
<organism evidence="12 13">
    <name type="scientific">Aquicella lusitana</name>
    <dbReference type="NCBI Taxonomy" id="254246"/>
    <lineage>
        <taxon>Bacteria</taxon>
        <taxon>Pseudomonadati</taxon>
        <taxon>Pseudomonadota</taxon>
        <taxon>Gammaproteobacteria</taxon>
        <taxon>Legionellales</taxon>
        <taxon>Coxiellaceae</taxon>
        <taxon>Aquicella</taxon>
    </lineage>
</organism>
<evidence type="ECO:0000256" key="9">
    <source>
        <dbReference type="ARBA" id="ARBA00029438"/>
    </source>
</evidence>
<name>A0A370GNT8_9COXI</name>